<keyword evidence="4" id="KW-1134">Transmembrane beta strand</keyword>
<keyword evidence="7" id="KW-0732">Signal</keyword>
<dbReference type="HOGENOM" id="CLU_038343_0_2_0"/>
<keyword evidence="14" id="KW-0449">Lipoprotein</keyword>
<evidence type="ECO:0000256" key="2">
    <source>
        <dbReference type="ARBA" id="ARBA00009450"/>
    </source>
</evidence>
<evidence type="ECO:0000256" key="9">
    <source>
        <dbReference type="ARBA" id="ARBA00023065"/>
    </source>
</evidence>
<name>A0A059XNP7_9BACT</name>
<dbReference type="Gene3D" id="3.10.560.10">
    <property type="entry name" value="Outer membrane lipoprotein wza domain like"/>
    <property type="match status" value="2"/>
</dbReference>
<dbReference type="InterPro" id="IPR049712">
    <property type="entry name" value="Poly_export"/>
</dbReference>
<evidence type="ECO:0000256" key="6">
    <source>
        <dbReference type="ARBA" id="ARBA00022692"/>
    </source>
</evidence>
<keyword evidence="13" id="KW-0998">Cell outer membrane</keyword>
<reference evidence="18 19" key="2">
    <citation type="journal article" date="2015" name="Biomed. Res. Int.">
        <title>Effects of Arsenite Resistance on the Growth and Functional Gene Expression of Leptospirillum ferriphilum and Acidithiobacillus thiooxidans in Pure Culture and Coculture.</title>
        <authorList>
            <person name="Jiang H."/>
            <person name="Liang Y."/>
            <person name="Yin H."/>
            <person name="Xiao Y."/>
            <person name="Guo X."/>
            <person name="Xu Y."/>
            <person name="Hu Q."/>
            <person name="Liu H."/>
            <person name="Liu X."/>
        </authorList>
    </citation>
    <scope>NUCLEOTIDE SEQUENCE [LARGE SCALE GENOMIC DNA]</scope>
    <source>
        <strain evidence="18 19">YSK</strain>
    </source>
</reference>
<reference evidence="19" key="1">
    <citation type="submission" date="2014-02" db="EMBL/GenBank/DDBJ databases">
        <title>Complete genome sequence and comparative genomic analysis of the nitrogen-fixing bacterium Leptospirillum ferriphilum YSK.</title>
        <authorList>
            <person name="Guo X."/>
            <person name="Yin H."/>
            <person name="Liang Y."/>
            <person name="Hu Q."/>
            <person name="Ma L."/>
            <person name="Xiao Y."/>
            <person name="Zhang X."/>
            <person name="Qiu G."/>
            <person name="Liu X."/>
        </authorList>
    </citation>
    <scope>NUCLEOTIDE SEQUENCE [LARGE SCALE GENOMIC DNA]</scope>
    <source>
        <strain evidence="19">YSK</strain>
    </source>
</reference>
<keyword evidence="5" id="KW-0762">Sugar transport</keyword>
<dbReference type="GO" id="GO:0009279">
    <property type="term" value="C:cell outer membrane"/>
    <property type="evidence" value="ECO:0007669"/>
    <property type="project" value="UniProtKB-SubCell"/>
</dbReference>
<dbReference type="PANTHER" id="PTHR33619:SF3">
    <property type="entry name" value="POLYSACCHARIDE EXPORT PROTEIN GFCE-RELATED"/>
    <property type="match status" value="1"/>
</dbReference>
<dbReference type="Pfam" id="PF02563">
    <property type="entry name" value="Poly_export"/>
    <property type="match status" value="1"/>
</dbReference>
<evidence type="ECO:0000259" key="16">
    <source>
        <dbReference type="Pfam" id="PF10531"/>
    </source>
</evidence>
<sequence length="292" mass="32297">MNREEETMRNKDLLRKKRTGWTGAILGILFLLGMTHLSKPASAAGLYHIGVGDTLSITVWEEPKLNGVFSVLPDGMITMPLLGTFRAAGYTSESLSRHIARRMSAIFRKAPSVTVTVKGMGNNFFYISGAVGKPGVVPFTHNIRLLQAIILAGGATMAAKEDSVVLIRDNKPRTLSIEKLDQGKDLSQNVRILPQDIIIVPVKTEQIYLMGEVAGPGAYYYNKGMTVMQALIQAHGFTQFASLGSVRIIRKQKDGTKKIVHIDINHIENEKKTEAKEYLKPGDLIYVPQRMF</sequence>
<dbReference type="PANTHER" id="PTHR33619">
    <property type="entry name" value="POLYSACCHARIDE EXPORT PROTEIN GFCE-RELATED"/>
    <property type="match status" value="1"/>
</dbReference>
<dbReference type="InterPro" id="IPR003715">
    <property type="entry name" value="Poly_export_N"/>
</dbReference>
<evidence type="ECO:0000259" key="15">
    <source>
        <dbReference type="Pfam" id="PF02563"/>
    </source>
</evidence>
<keyword evidence="6" id="KW-0812">Transmembrane</keyword>
<feature type="domain" description="SLBB" evidence="17">
    <location>
        <begin position="125"/>
        <end position="200"/>
    </location>
</feature>
<dbReference type="AlphaFoldDB" id="A0A059XNP7"/>
<keyword evidence="11" id="KW-0472">Membrane</keyword>
<organism evidence="18 19">
    <name type="scientific">Leptospirillum ferriphilum YSK</name>
    <dbReference type="NCBI Taxonomy" id="1441628"/>
    <lineage>
        <taxon>Bacteria</taxon>
        <taxon>Pseudomonadati</taxon>
        <taxon>Nitrospirota</taxon>
        <taxon>Nitrospiria</taxon>
        <taxon>Nitrospirales</taxon>
        <taxon>Nitrospiraceae</taxon>
        <taxon>Leptospirillum</taxon>
    </lineage>
</organism>
<feature type="domain" description="Soluble ligand binding" evidence="16">
    <location>
        <begin position="207"/>
        <end position="256"/>
    </location>
</feature>
<dbReference type="GO" id="GO:0046930">
    <property type="term" value="C:pore complex"/>
    <property type="evidence" value="ECO:0007669"/>
    <property type="project" value="UniProtKB-KW"/>
</dbReference>
<evidence type="ECO:0000313" key="18">
    <source>
        <dbReference type="EMBL" id="AIA30154.1"/>
    </source>
</evidence>
<dbReference type="GO" id="GO:0015288">
    <property type="term" value="F:porin activity"/>
    <property type="evidence" value="ECO:0007669"/>
    <property type="project" value="UniProtKB-KW"/>
</dbReference>
<keyword evidence="19" id="KW-1185">Reference proteome</keyword>
<accession>A0A059XNP7</accession>
<keyword evidence="8" id="KW-0625">Polysaccharide transport</keyword>
<protein>
    <submittedName>
        <fullName evidence="18">Polysaccharide export protein</fullName>
    </submittedName>
</protein>
<dbReference type="EMBL" id="CP007243">
    <property type="protein sequence ID" value="AIA30154.1"/>
    <property type="molecule type" value="Genomic_DNA"/>
</dbReference>
<gene>
    <name evidence="18" type="ORF">Y981_03305</name>
</gene>
<feature type="domain" description="Polysaccharide export protein N-terminal" evidence="15">
    <location>
        <begin position="46"/>
        <end position="118"/>
    </location>
</feature>
<evidence type="ECO:0000256" key="14">
    <source>
        <dbReference type="ARBA" id="ARBA00023288"/>
    </source>
</evidence>
<dbReference type="KEGG" id="lfp:Y981_03305"/>
<evidence type="ECO:0000256" key="5">
    <source>
        <dbReference type="ARBA" id="ARBA00022597"/>
    </source>
</evidence>
<keyword evidence="3" id="KW-0813">Transport</keyword>
<evidence type="ECO:0000256" key="8">
    <source>
        <dbReference type="ARBA" id="ARBA00023047"/>
    </source>
</evidence>
<keyword evidence="12" id="KW-0564">Palmitate</keyword>
<evidence type="ECO:0000256" key="12">
    <source>
        <dbReference type="ARBA" id="ARBA00023139"/>
    </source>
</evidence>
<dbReference type="GO" id="GO:0006811">
    <property type="term" value="P:monoatomic ion transport"/>
    <property type="evidence" value="ECO:0007669"/>
    <property type="project" value="UniProtKB-KW"/>
</dbReference>
<comment type="subcellular location">
    <subcellularLocation>
        <location evidence="1">Cell outer membrane</location>
        <topology evidence="1">Multi-pass membrane protein</topology>
    </subcellularLocation>
</comment>
<keyword evidence="10" id="KW-0626">Porin</keyword>
<evidence type="ECO:0000259" key="17">
    <source>
        <dbReference type="Pfam" id="PF22461"/>
    </source>
</evidence>
<dbReference type="InterPro" id="IPR019554">
    <property type="entry name" value="Soluble_ligand-bd"/>
</dbReference>
<evidence type="ECO:0000256" key="3">
    <source>
        <dbReference type="ARBA" id="ARBA00022448"/>
    </source>
</evidence>
<evidence type="ECO:0000256" key="13">
    <source>
        <dbReference type="ARBA" id="ARBA00023237"/>
    </source>
</evidence>
<evidence type="ECO:0000256" key="10">
    <source>
        <dbReference type="ARBA" id="ARBA00023114"/>
    </source>
</evidence>
<comment type="similarity">
    <text evidence="2">Belongs to the BexD/CtrA/VexA family.</text>
</comment>
<evidence type="ECO:0000256" key="4">
    <source>
        <dbReference type="ARBA" id="ARBA00022452"/>
    </source>
</evidence>
<dbReference type="InterPro" id="IPR054765">
    <property type="entry name" value="SLBB_dom"/>
</dbReference>
<proteinExistence type="inferred from homology"/>
<evidence type="ECO:0000256" key="7">
    <source>
        <dbReference type="ARBA" id="ARBA00022729"/>
    </source>
</evidence>
<evidence type="ECO:0000256" key="11">
    <source>
        <dbReference type="ARBA" id="ARBA00023136"/>
    </source>
</evidence>
<keyword evidence="9" id="KW-0406">Ion transport</keyword>
<dbReference type="Proteomes" id="UP000027059">
    <property type="component" value="Chromosome"/>
</dbReference>
<evidence type="ECO:0000256" key="1">
    <source>
        <dbReference type="ARBA" id="ARBA00004571"/>
    </source>
</evidence>
<dbReference type="Pfam" id="PF22461">
    <property type="entry name" value="SLBB_2"/>
    <property type="match status" value="1"/>
</dbReference>
<dbReference type="GO" id="GO:0015159">
    <property type="term" value="F:polysaccharide transmembrane transporter activity"/>
    <property type="evidence" value="ECO:0007669"/>
    <property type="project" value="InterPro"/>
</dbReference>
<dbReference type="Pfam" id="PF10531">
    <property type="entry name" value="SLBB"/>
    <property type="match status" value="1"/>
</dbReference>
<evidence type="ECO:0000313" key="19">
    <source>
        <dbReference type="Proteomes" id="UP000027059"/>
    </source>
</evidence>